<dbReference type="RefSeq" id="WP_013047961.1">
    <property type="nucleotide sequence ID" value="NC_014011.1"/>
</dbReference>
<dbReference type="Proteomes" id="UP000002366">
    <property type="component" value="Chromosome"/>
</dbReference>
<evidence type="ECO:0000259" key="1">
    <source>
        <dbReference type="Pfam" id="PF01927"/>
    </source>
</evidence>
<dbReference type="InterPro" id="IPR002782">
    <property type="entry name" value="Mut7-C_RNAse_dom"/>
</dbReference>
<evidence type="ECO:0008006" key="5">
    <source>
        <dbReference type="Google" id="ProtNLM"/>
    </source>
</evidence>
<accession>D5EDR3</accession>
<proteinExistence type="predicted"/>
<evidence type="ECO:0000313" key="3">
    <source>
        <dbReference type="EMBL" id="ADE56695.1"/>
    </source>
</evidence>
<dbReference type="AlphaFoldDB" id="D5EDR3"/>
<dbReference type="OrthoDB" id="9797655at2"/>
<dbReference type="KEGG" id="aco:Amico_0559"/>
<reference evidence="3 4" key="1">
    <citation type="journal article" date="2010" name="Stand. Genomic Sci.">
        <title>Complete genome sequence of Aminobacterium colombiense type strain (ALA-1).</title>
        <authorList>
            <person name="Chertkov O."/>
            <person name="Sikorski J."/>
            <person name="Brambilla E."/>
            <person name="Lapidus A."/>
            <person name="Copeland A."/>
            <person name="Glavina Del Rio T."/>
            <person name="Nolan M."/>
            <person name="Lucas S."/>
            <person name="Tice H."/>
            <person name="Cheng J.F."/>
            <person name="Han C."/>
            <person name="Detter J.C."/>
            <person name="Bruce D."/>
            <person name="Tapia R."/>
            <person name="Goodwin L."/>
            <person name="Pitluck S."/>
            <person name="Liolios K."/>
            <person name="Ivanova N."/>
            <person name="Mavromatis K."/>
            <person name="Ovchinnikova G."/>
            <person name="Pati A."/>
            <person name="Chen A."/>
            <person name="Palaniappan K."/>
            <person name="Land M."/>
            <person name="Hauser L."/>
            <person name="Chang Y.J."/>
            <person name="Jeffries C.D."/>
            <person name="Spring S."/>
            <person name="Rohde M."/>
            <person name="Goker M."/>
            <person name="Bristow J."/>
            <person name="Eisen J.A."/>
            <person name="Markowitz V."/>
            <person name="Hugenholtz P."/>
            <person name="Kyrpides N.C."/>
            <person name="Klenk H.P."/>
        </authorList>
    </citation>
    <scope>NUCLEOTIDE SEQUENCE [LARGE SCALE GENOMIC DNA]</scope>
    <source>
        <strain evidence="4">DSM 12261 / ALA-1</strain>
    </source>
</reference>
<keyword evidence="4" id="KW-1185">Reference proteome</keyword>
<protein>
    <recommendedName>
        <fullName evidence="5">Twitching motility protein PilT</fullName>
    </recommendedName>
</protein>
<dbReference type="Pfam" id="PF14451">
    <property type="entry name" value="Ub-Mut7C"/>
    <property type="match status" value="1"/>
</dbReference>
<organism evidence="3 4">
    <name type="scientific">Aminobacterium colombiense (strain DSM 12261 / ALA-1)</name>
    <dbReference type="NCBI Taxonomy" id="572547"/>
    <lineage>
        <taxon>Bacteria</taxon>
        <taxon>Thermotogati</taxon>
        <taxon>Synergistota</taxon>
        <taxon>Synergistia</taxon>
        <taxon>Synergistales</taxon>
        <taxon>Aminobacteriaceae</taxon>
        <taxon>Aminobacterium</taxon>
    </lineage>
</organism>
<dbReference type="EMBL" id="CP001997">
    <property type="protein sequence ID" value="ADE56695.1"/>
    <property type="molecule type" value="Genomic_DNA"/>
</dbReference>
<dbReference type="Pfam" id="PF01927">
    <property type="entry name" value="Mut7-C"/>
    <property type="match status" value="1"/>
</dbReference>
<evidence type="ECO:0000313" key="4">
    <source>
        <dbReference type="Proteomes" id="UP000002366"/>
    </source>
</evidence>
<dbReference type="PANTHER" id="PTHR39081:SF1">
    <property type="entry name" value="MUT7-C RNASE DOMAIN-CONTAINING PROTEIN"/>
    <property type="match status" value="1"/>
</dbReference>
<sequence length="262" mass="30462">MKAQIAFSPSFSYFFYPSKEEMTPLNFPLQRLTSVKDGVEALGVPHTEVGEILVNGISVDFNYLLKDRDKACILPFSPPVDVTKATLLRPVPLERPSFVVDINVARLGSLLRLMGLDTVYNHAWRDKDIAAISKDEGRIVITRDRSLLKRKIITYGRLIREERPWAQLFEVIKFYNLKSWLFPFSRCSFCNETLRPVQKEDVLDRLEPLTRLFYNEFTECPKCGKVYWSGSHKQRIKERILVMLEKSQQLKAEDDYTSDNIF</sequence>
<dbReference type="InterPro" id="IPR027798">
    <property type="entry name" value="Ub_Mut7C"/>
</dbReference>
<dbReference type="PANTHER" id="PTHR39081">
    <property type="entry name" value="MUT7-C DOMAIN-CONTAINING PROTEIN"/>
    <property type="match status" value="1"/>
</dbReference>
<name>D5EDR3_AMICL</name>
<evidence type="ECO:0000259" key="2">
    <source>
        <dbReference type="Pfam" id="PF14451"/>
    </source>
</evidence>
<dbReference type="STRING" id="572547.Amico_0559"/>
<feature type="domain" description="Mut7-C RNAse" evidence="1">
    <location>
        <begin position="97"/>
        <end position="239"/>
    </location>
</feature>
<dbReference type="eggNOG" id="COG1656">
    <property type="taxonomic scope" value="Bacteria"/>
</dbReference>
<gene>
    <name evidence="3" type="ordered locus">Amico_0559</name>
</gene>
<dbReference type="HOGENOM" id="CLU_074576_0_0_0"/>
<feature type="domain" description="Ubiquitin Mut7-C" evidence="2">
    <location>
        <begin position="3"/>
        <end position="77"/>
    </location>
</feature>